<keyword evidence="2" id="KW-0732">Signal</keyword>
<dbReference type="STRING" id="112498.A0A2D3UUF6"/>
<dbReference type="RefSeq" id="XP_023627100.1">
    <property type="nucleotide sequence ID" value="XM_023771332.1"/>
</dbReference>
<feature type="signal peptide" evidence="2">
    <location>
        <begin position="1"/>
        <end position="24"/>
    </location>
</feature>
<evidence type="ECO:0008006" key="5">
    <source>
        <dbReference type="Google" id="ProtNLM"/>
    </source>
</evidence>
<dbReference type="EMBL" id="FJUY01000008">
    <property type="protein sequence ID" value="CZT20211.1"/>
    <property type="molecule type" value="Genomic_DNA"/>
</dbReference>
<evidence type="ECO:0000256" key="1">
    <source>
        <dbReference type="SAM" id="MobiDB-lite"/>
    </source>
</evidence>
<organism evidence="3 4">
    <name type="scientific">Ramularia collo-cygni</name>
    <dbReference type="NCBI Taxonomy" id="112498"/>
    <lineage>
        <taxon>Eukaryota</taxon>
        <taxon>Fungi</taxon>
        <taxon>Dikarya</taxon>
        <taxon>Ascomycota</taxon>
        <taxon>Pezizomycotina</taxon>
        <taxon>Dothideomycetes</taxon>
        <taxon>Dothideomycetidae</taxon>
        <taxon>Mycosphaerellales</taxon>
        <taxon>Mycosphaerellaceae</taxon>
        <taxon>Ramularia</taxon>
    </lineage>
</organism>
<keyword evidence="4" id="KW-1185">Reference proteome</keyword>
<evidence type="ECO:0000313" key="4">
    <source>
        <dbReference type="Proteomes" id="UP000225277"/>
    </source>
</evidence>
<dbReference type="OrthoDB" id="4991875at2759"/>
<accession>A0A2D3UUF6</accession>
<sequence length="220" mass="22242">MPIKTFLLSAATSLLVSTTTTTLAQNVTTTTTLTLPLYGLDPTQSLAASVIAASPNATTLYINCLESPSDPLACVGFAYSRTLITGPETYRLEVSEADLTSTQDCSSGKEMGMAKTGVVCEEYMTSGEAVNYQGVATYPLDGVTAFEVAVTAGVGKLMEAEETGGATATPSSSSSSSPGVTATMTGDAPSGSMTGAAAARGVGKEMALLAVVCGMGSLWL</sequence>
<dbReference type="PANTHER" id="PTHR40640:SF1">
    <property type="entry name" value="ANCHORED GLYCOPROTEIN, PUTATIVE (AFU_ORTHOLOGUE AFUA_8G04860)-RELATED"/>
    <property type="match status" value="1"/>
</dbReference>
<proteinExistence type="predicted"/>
<evidence type="ECO:0000256" key="2">
    <source>
        <dbReference type="SAM" id="SignalP"/>
    </source>
</evidence>
<dbReference type="PANTHER" id="PTHR40640">
    <property type="entry name" value="ANCHORED GLYCOPROTEIN, PUTATIVE (AFU_ORTHOLOGUE AFUA_8G04860)-RELATED"/>
    <property type="match status" value="1"/>
</dbReference>
<reference evidence="3 4" key="1">
    <citation type="submission" date="2016-03" db="EMBL/GenBank/DDBJ databases">
        <authorList>
            <person name="Ploux O."/>
        </authorList>
    </citation>
    <scope>NUCLEOTIDE SEQUENCE [LARGE SCALE GENOMIC DNA]</scope>
    <source>
        <strain evidence="3 4">URUG2</strain>
    </source>
</reference>
<name>A0A2D3UUF6_9PEZI</name>
<feature type="region of interest" description="Disordered" evidence="1">
    <location>
        <begin position="162"/>
        <end position="195"/>
    </location>
</feature>
<feature type="compositionally biased region" description="Low complexity" evidence="1">
    <location>
        <begin position="163"/>
        <end position="183"/>
    </location>
</feature>
<dbReference type="Proteomes" id="UP000225277">
    <property type="component" value="Unassembled WGS sequence"/>
</dbReference>
<evidence type="ECO:0000313" key="3">
    <source>
        <dbReference type="EMBL" id="CZT20211.1"/>
    </source>
</evidence>
<dbReference type="GeneID" id="35601213"/>
<gene>
    <name evidence="3" type="ORF">RCC_06068</name>
</gene>
<dbReference type="AlphaFoldDB" id="A0A2D3UUF6"/>
<feature type="chain" id="PRO_5013575314" description="AA1-like domain-containing protein" evidence="2">
    <location>
        <begin position="25"/>
        <end position="220"/>
    </location>
</feature>
<protein>
    <recommendedName>
        <fullName evidence="5">AA1-like domain-containing protein</fullName>
    </recommendedName>
</protein>